<reference evidence="2 3" key="1">
    <citation type="submission" date="2014-06" db="EMBL/GenBank/DDBJ databases">
        <title>Evolutionary Origins and Diversification of the Mycorrhizal Mutualists.</title>
        <authorList>
            <consortium name="DOE Joint Genome Institute"/>
            <consortium name="Mycorrhizal Genomics Consortium"/>
            <person name="Kohler A."/>
            <person name="Kuo A."/>
            <person name="Nagy L.G."/>
            <person name="Floudas D."/>
            <person name="Copeland A."/>
            <person name="Barry K.W."/>
            <person name="Cichocki N."/>
            <person name="Veneault-Fourrey C."/>
            <person name="LaButti K."/>
            <person name="Lindquist E.A."/>
            <person name="Lipzen A."/>
            <person name="Lundell T."/>
            <person name="Morin E."/>
            <person name="Murat C."/>
            <person name="Riley R."/>
            <person name="Ohm R."/>
            <person name="Sun H."/>
            <person name="Tunlid A."/>
            <person name="Henrissat B."/>
            <person name="Grigoriev I.V."/>
            <person name="Hibbett D.S."/>
            <person name="Martin F."/>
        </authorList>
    </citation>
    <scope>NUCLEOTIDE SEQUENCE [LARGE SCALE GENOMIC DNA]</scope>
    <source>
        <strain evidence="2 3">SS14</strain>
    </source>
</reference>
<protein>
    <submittedName>
        <fullName evidence="2">Uncharacterized protein</fullName>
    </submittedName>
</protein>
<dbReference type="Proteomes" id="UP000054279">
    <property type="component" value="Unassembled WGS sequence"/>
</dbReference>
<evidence type="ECO:0000256" key="1">
    <source>
        <dbReference type="SAM" id="MobiDB-lite"/>
    </source>
</evidence>
<feature type="compositionally biased region" description="Polar residues" evidence="1">
    <location>
        <begin position="210"/>
        <end position="223"/>
    </location>
</feature>
<feature type="compositionally biased region" description="Basic and acidic residues" evidence="1">
    <location>
        <begin position="157"/>
        <end position="175"/>
    </location>
</feature>
<proteinExistence type="predicted"/>
<evidence type="ECO:0000313" key="3">
    <source>
        <dbReference type="Proteomes" id="UP000054279"/>
    </source>
</evidence>
<feature type="region of interest" description="Disordered" evidence="1">
    <location>
        <begin position="138"/>
        <end position="223"/>
    </location>
</feature>
<evidence type="ECO:0000313" key="2">
    <source>
        <dbReference type="EMBL" id="KIJ46747.1"/>
    </source>
</evidence>
<feature type="compositionally biased region" description="Basic and acidic residues" evidence="1">
    <location>
        <begin position="194"/>
        <end position="207"/>
    </location>
</feature>
<dbReference type="HOGENOM" id="CLU_894781_0_0_1"/>
<gene>
    <name evidence="2" type="ORF">M422DRAFT_249916</name>
</gene>
<accession>A0A0C9W3S3</accession>
<keyword evidence="3" id="KW-1185">Reference proteome</keyword>
<dbReference type="AlphaFoldDB" id="A0A0C9W3S3"/>
<feature type="compositionally biased region" description="Polar residues" evidence="1">
    <location>
        <begin position="181"/>
        <end position="193"/>
    </location>
</feature>
<dbReference type="EMBL" id="KN837106">
    <property type="protein sequence ID" value="KIJ46747.1"/>
    <property type="molecule type" value="Genomic_DNA"/>
</dbReference>
<name>A0A0C9W3S3_SPHS4</name>
<organism evidence="2 3">
    <name type="scientific">Sphaerobolus stellatus (strain SS14)</name>
    <dbReference type="NCBI Taxonomy" id="990650"/>
    <lineage>
        <taxon>Eukaryota</taxon>
        <taxon>Fungi</taxon>
        <taxon>Dikarya</taxon>
        <taxon>Basidiomycota</taxon>
        <taxon>Agaricomycotina</taxon>
        <taxon>Agaricomycetes</taxon>
        <taxon>Phallomycetidae</taxon>
        <taxon>Geastrales</taxon>
        <taxon>Sphaerobolaceae</taxon>
        <taxon>Sphaerobolus</taxon>
    </lineage>
</organism>
<sequence length="311" mass="34316">MAPTLTTNYYYISDVVHDNNTNTTYNCYNIDDTNEGDSSDFASTPNHLVSKCFATDTLAATTLGRLRAPKHINDESGIRHVNPPPKSPTANCRRAASLDSQAVLQTLLASLLPNKNHLQDLHFRKKIPRSQMMTSCPVDSACGSQTHPAIPTPPEAMRGEPKTPMKMGTDKPADKEDTDMDPSTLQPATTTNGNKDHFLVDNNDRDNGGSPDQTLPTQSTAQGTTNLSYTALSYIKRRSLPWMTGGPIEKDKTPIQVKLIKHLHLVLGRQVLPGTFMLKEGASMKPSDIWPFNLSDLLEAEAKLLTDRYIW</sequence>